<dbReference type="PANTHER" id="PTHR31321">
    <property type="entry name" value="ACYL-COA THIOESTER HYDROLASE YBHC-RELATED"/>
    <property type="match status" value="1"/>
</dbReference>
<dbReference type="GO" id="GO:0045490">
    <property type="term" value="P:pectin catabolic process"/>
    <property type="evidence" value="ECO:0007669"/>
    <property type="project" value="UniProtKB-UniRule"/>
</dbReference>
<dbReference type="SUPFAM" id="SSF51126">
    <property type="entry name" value="Pectin lyase-like"/>
    <property type="match status" value="1"/>
</dbReference>
<dbReference type="AlphaFoldDB" id="A0A852TGZ1"/>
<evidence type="ECO:0000256" key="5">
    <source>
        <dbReference type="RuleBase" id="RU000589"/>
    </source>
</evidence>
<comment type="similarity">
    <text evidence="1">Belongs to the pectinesterase family.</text>
</comment>
<dbReference type="PROSITE" id="PS00503">
    <property type="entry name" value="PECTINESTERASE_2"/>
    <property type="match status" value="1"/>
</dbReference>
<evidence type="ECO:0000256" key="1">
    <source>
        <dbReference type="ARBA" id="ARBA00008891"/>
    </source>
</evidence>
<feature type="domain" description="Pectinesterase catalytic" evidence="6">
    <location>
        <begin position="175"/>
        <end position="306"/>
    </location>
</feature>
<accession>A0A852TGZ1</accession>
<feature type="domain" description="Pectinesterase catalytic" evidence="6">
    <location>
        <begin position="16"/>
        <end position="148"/>
    </location>
</feature>
<evidence type="ECO:0000313" key="8">
    <source>
        <dbReference type="Proteomes" id="UP000548423"/>
    </source>
</evidence>
<dbReference type="InterPro" id="IPR011050">
    <property type="entry name" value="Pectin_lyase_fold/virulence"/>
</dbReference>
<dbReference type="Pfam" id="PF01095">
    <property type="entry name" value="Pectinesterase"/>
    <property type="match status" value="2"/>
</dbReference>
<dbReference type="Gene3D" id="2.160.20.10">
    <property type="entry name" value="Single-stranded right-handed beta-helix, Pectin lyase-like"/>
    <property type="match status" value="1"/>
</dbReference>
<dbReference type="InterPro" id="IPR000070">
    <property type="entry name" value="Pectinesterase_cat"/>
</dbReference>
<dbReference type="GO" id="GO:0030599">
    <property type="term" value="F:pectinesterase activity"/>
    <property type="evidence" value="ECO:0007669"/>
    <property type="project" value="UniProtKB-UniRule"/>
</dbReference>
<dbReference type="GO" id="GO:0042545">
    <property type="term" value="P:cell wall modification"/>
    <property type="evidence" value="ECO:0007669"/>
    <property type="project" value="UniProtKB-UniRule"/>
</dbReference>
<evidence type="ECO:0000256" key="2">
    <source>
        <dbReference type="ARBA" id="ARBA00022801"/>
    </source>
</evidence>
<dbReference type="EMBL" id="JACCBX010000006">
    <property type="protein sequence ID" value="NYE06434.1"/>
    <property type="molecule type" value="Genomic_DNA"/>
</dbReference>
<name>A0A852TGZ1_9BACI</name>
<organism evidence="7 8">
    <name type="scientific">Neobacillus niacini</name>
    <dbReference type="NCBI Taxonomy" id="86668"/>
    <lineage>
        <taxon>Bacteria</taxon>
        <taxon>Bacillati</taxon>
        <taxon>Bacillota</taxon>
        <taxon>Bacilli</taxon>
        <taxon>Bacillales</taxon>
        <taxon>Bacillaceae</taxon>
        <taxon>Neobacillus</taxon>
    </lineage>
</organism>
<sequence length="312" mass="34970">MENILKETPLNFLKSLVVGRNEICDFSNIQEALDSCCDENGPVKITVLSGEYYETISLYQSNITLIGIGSVKVIGNRYALQKDEHLREIGTFQTATLFINGENISLENIEIINNAGPGEKVGQAVALYSEGNNVTFKNCSFKGYQDTVCLGPLPEVQKNGLPFSTPEIRTKFAENKSLFINCYIEGTVDFVFGGGEAVFQGSEIKSLKRPNNKEGYVTAASTSISKKGFYFYQCFITADADVKNVFLGRPWRPYAKTTFADCMIGSHIHPDRWDDWGNKANRITVTYKELNNQYSDQSDMNPLDWIDFIQLD</sequence>
<dbReference type="InterPro" id="IPR033131">
    <property type="entry name" value="Pectinesterase_Asp_AS"/>
</dbReference>
<keyword evidence="3 5" id="KW-0063">Aspartyl esterase</keyword>
<evidence type="ECO:0000259" key="6">
    <source>
        <dbReference type="Pfam" id="PF01095"/>
    </source>
</evidence>
<dbReference type="UniPathway" id="UPA00545">
    <property type="reaction ID" value="UER00823"/>
</dbReference>
<dbReference type="PANTHER" id="PTHR31321:SF57">
    <property type="entry name" value="PECTINESTERASE 53-RELATED"/>
    <property type="match status" value="1"/>
</dbReference>
<comment type="pathway">
    <text evidence="5">Glycan metabolism; pectin degradation; 2-dehydro-3-deoxy-D-gluconate from pectin: step 1/5.</text>
</comment>
<reference evidence="8" key="2">
    <citation type="submission" date="2020-08" db="EMBL/GenBank/DDBJ databases">
        <title>The Agave Microbiome: Exploring the role of microbial communities in plant adaptations to desert environments.</title>
        <authorList>
            <person name="Partida-Martinez L.P."/>
        </authorList>
    </citation>
    <scope>NUCLEOTIDE SEQUENCE [LARGE SCALE GENOMIC DNA]</scope>
    <source>
        <strain evidence="8">AT2.8</strain>
    </source>
</reference>
<dbReference type="Proteomes" id="UP000548423">
    <property type="component" value="Unassembled WGS sequence"/>
</dbReference>
<keyword evidence="2 5" id="KW-0378">Hydrolase</keyword>
<dbReference type="EC" id="3.1.1.11" evidence="5"/>
<feature type="active site" evidence="4">
    <location>
        <position position="189"/>
    </location>
</feature>
<comment type="caution">
    <text evidence="7">The sequence shown here is derived from an EMBL/GenBank/DDBJ whole genome shotgun (WGS) entry which is preliminary data.</text>
</comment>
<comment type="catalytic activity">
    <reaction evidence="5">
        <text>[(1-&gt;4)-alpha-D-galacturonosyl methyl ester](n) + n H2O = [(1-&gt;4)-alpha-D-galacturonosyl](n) + n methanol + n H(+)</text>
        <dbReference type="Rhea" id="RHEA:22380"/>
        <dbReference type="Rhea" id="RHEA-COMP:14570"/>
        <dbReference type="Rhea" id="RHEA-COMP:14573"/>
        <dbReference type="ChEBI" id="CHEBI:15377"/>
        <dbReference type="ChEBI" id="CHEBI:15378"/>
        <dbReference type="ChEBI" id="CHEBI:17790"/>
        <dbReference type="ChEBI" id="CHEBI:140522"/>
        <dbReference type="ChEBI" id="CHEBI:140523"/>
        <dbReference type="EC" id="3.1.1.11"/>
    </reaction>
</comment>
<evidence type="ECO:0000313" key="7">
    <source>
        <dbReference type="EMBL" id="NYE06434.1"/>
    </source>
</evidence>
<evidence type="ECO:0000256" key="4">
    <source>
        <dbReference type="PROSITE-ProRule" id="PRU10040"/>
    </source>
</evidence>
<gene>
    <name evidence="7" type="ORF">F4694_003214</name>
</gene>
<dbReference type="GO" id="GO:0009279">
    <property type="term" value="C:cell outer membrane"/>
    <property type="evidence" value="ECO:0007669"/>
    <property type="project" value="TreeGrafter"/>
</dbReference>
<dbReference type="InterPro" id="IPR012334">
    <property type="entry name" value="Pectin_lyas_fold"/>
</dbReference>
<reference evidence="8" key="1">
    <citation type="submission" date="2020-07" db="EMBL/GenBank/DDBJ databases">
        <authorList>
            <person name="Partida-Martinez L."/>
            <person name="Huntemann M."/>
            <person name="Clum A."/>
            <person name="Wang J."/>
            <person name="Palaniappan K."/>
            <person name="Ritter S."/>
            <person name="Chen I.-M."/>
            <person name="Stamatis D."/>
            <person name="Reddy T."/>
            <person name="O'Malley R."/>
            <person name="Daum C."/>
            <person name="Shapiro N."/>
            <person name="Ivanova N."/>
            <person name="Kyrpides N."/>
            <person name="Woyke T."/>
        </authorList>
    </citation>
    <scope>NUCLEOTIDE SEQUENCE [LARGE SCALE GENOMIC DNA]</scope>
    <source>
        <strain evidence="8">AT2.8</strain>
    </source>
</reference>
<evidence type="ECO:0000256" key="3">
    <source>
        <dbReference type="ARBA" id="ARBA00023085"/>
    </source>
</evidence>
<proteinExistence type="inferred from homology"/>
<protein>
    <recommendedName>
        <fullName evidence="5">Pectinesterase</fullName>
        <ecNumber evidence="5">3.1.1.11</ecNumber>
    </recommendedName>
</protein>